<reference evidence="2" key="1">
    <citation type="submission" date="2021-09" db="EMBL/GenBank/DDBJ databases">
        <authorList>
            <consortium name="AG Swart"/>
            <person name="Singh M."/>
            <person name="Singh A."/>
            <person name="Seah K."/>
            <person name="Emmerich C."/>
        </authorList>
    </citation>
    <scope>NUCLEOTIDE SEQUENCE</scope>
    <source>
        <strain evidence="2">ATCC30299</strain>
    </source>
</reference>
<organism evidence="2 3">
    <name type="scientific">Blepharisma stoltei</name>
    <dbReference type="NCBI Taxonomy" id="1481888"/>
    <lineage>
        <taxon>Eukaryota</taxon>
        <taxon>Sar</taxon>
        <taxon>Alveolata</taxon>
        <taxon>Ciliophora</taxon>
        <taxon>Postciliodesmatophora</taxon>
        <taxon>Heterotrichea</taxon>
        <taxon>Heterotrichida</taxon>
        <taxon>Blepharismidae</taxon>
        <taxon>Blepharisma</taxon>
    </lineage>
</organism>
<evidence type="ECO:0000313" key="2">
    <source>
        <dbReference type="EMBL" id="CAG9314854.1"/>
    </source>
</evidence>
<feature type="domain" description="Far11/STRP C-terminal" evidence="1">
    <location>
        <begin position="162"/>
        <end position="518"/>
    </location>
</feature>
<protein>
    <recommendedName>
        <fullName evidence="1">Far11/STRP C-terminal domain-containing protein</fullName>
    </recommendedName>
</protein>
<dbReference type="Pfam" id="PF11882">
    <property type="entry name" value="DUF3402"/>
    <property type="match status" value="2"/>
</dbReference>
<dbReference type="AlphaFoldDB" id="A0AAU9IHC0"/>
<dbReference type="InterPro" id="IPR040185">
    <property type="entry name" value="Far11/STRP"/>
</dbReference>
<dbReference type="InterPro" id="IPR016024">
    <property type="entry name" value="ARM-type_fold"/>
</dbReference>
<evidence type="ECO:0000313" key="3">
    <source>
        <dbReference type="Proteomes" id="UP001162131"/>
    </source>
</evidence>
<dbReference type="GO" id="GO:0005829">
    <property type="term" value="C:cytosol"/>
    <property type="evidence" value="ECO:0007669"/>
    <property type="project" value="TreeGrafter"/>
</dbReference>
<comment type="caution">
    <text evidence="2">The sequence shown here is derived from an EMBL/GenBank/DDBJ whole genome shotgun (WGS) entry which is preliminary data.</text>
</comment>
<dbReference type="PANTHER" id="PTHR13239:SF4">
    <property type="entry name" value="AT25231P"/>
    <property type="match status" value="1"/>
</dbReference>
<evidence type="ECO:0000259" key="1">
    <source>
        <dbReference type="SMART" id="SM01293"/>
    </source>
</evidence>
<sequence>MNFEEVDYFFSFSEELDLHLHSLSDWNGNESDMLEFLEGASKEVRRKASSALYSLLMKDCNSSRAQWISSIQEAAMRLSEQGALPILANYLALVSEEINSSEHSMAQEQELRTALNILFLMFKFLPQEELKSDTAFYSSTLEDALMHLIKISTEISFIPIKKVSMLYLAYIELILDFPNKNETKFSKEILEGLKAETPRHRIPPNNAVEMFYRRMMRKENPLPQIIVVGLLRALLNCCPNANTNGVDIKEEWLSPLRMFEENEECFAGFRRRFNCQCQQCNESTHSAEHTRHKFITGLYISKIFLLLMMRFKLNHIVQFSYLSQLMADANGILVFLKFLNQDFSGNEVIKTPALPCFSEIHSEKIVEDCISTMLKVTYKLVKNHPERIKDNLIQYKSSLIFKRILNKLQVEEIQIDSLKLLRVQVKYLNKKWKSYPSNMHIISAIYHRLQNKGEDWINDIENTETLTADEVRQINHEFNFYHYWQGLDQKIEDSPQLPQDFHEKYEEWLEENVWGYNYMF</sequence>
<proteinExistence type="predicted"/>
<keyword evidence="3" id="KW-1185">Reference proteome</keyword>
<name>A0AAU9IHC0_9CILI</name>
<dbReference type="EMBL" id="CAJZBQ010000013">
    <property type="protein sequence ID" value="CAG9314854.1"/>
    <property type="molecule type" value="Genomic_DNA"/>
</dbReference>
<gene>
    <name evidence="2" type="ORF">BSTOLATCC_MIC12640</name>
</gene>
<dbReference type="Proteomes" id="UP001162131">
    <property type="component" value="Unassembled WGS sequence"/>
</dbReference>
<dbReference type="SUPFAM" id="SSF48371">
    <property type="entry name" value="ARM repeat"/>
    <property type="match status" value="1"/>
</dbReference>
<dbReference type="GO" id="GO:0007010">
    <property type="term" value="P:cytoskeleton organization"/>
    <property type="evidence" value="ECO:0007669"/>
    <property type="project" value="TreeGrafter"/>
</dbReference>
<dbReference type="PANTHER" id="PTHR13239">
    <property type="entry name" value="PROTEIN REQUIRED FOR HYPHAL ANASTOMOSIS HAM-2"/>
    <property type="match status" value="1"/>
</dbReference>
<accession>A0AAU9IHC0</accession>
<dbReference type="SMART" id="SM01293">
    <property type="entry name" value="DUF3402"/>
    <property type="match status" value="1"/>
</dbReference>
<dbReference type="InterPro" id="IPR021819">
    <property type="entry name" value="Far11/STRP_C"/>
</dbReference>